<organism evidence="1 2">
    <name type="scientific">Prevotella amnii DNF00058</name>
    <dbReference type="NCBI Taxonomy" id="1401066"/>
    <lineage>
        <taxon>Bacteria</taxon>
        <taxon>Pseudomonadati</taxon>
        <taxon>Bacteroidota</taxon>
        <taxon>Bacteroidia</taxon>
        <taxon>Bacteroidales</taxon>
        <taxon>Prevotellaceae</taxon>
        <taxon>Prevotella</taxon>
    </lineage>
</organism>
<protein>
    <submittedName>
        <fullName evidence="1">Uncharacterized protein</fullName>
    </submittedName>
</protein>
<dbReference type="AlphaFoldDB" id="A0A096B3D8"/>
<sequence>MIKDQFLYFAQYPSKEGIRAILTNGSSDFPGYNELAEALDNLPDMSRIPEIANYVYGQSFDELKQRIDKLAGSFLFVDYGELNMLADGRNSYQITQRIAITVANKMTNRADAAEYMLASDATLRLLSRVHAWMLADAEQGNIEWLSRGELDKAEIIPFVATELSSVGWTLMLSCISPDTLGTHHLSRSFAKRMQ</sequence>
<dbReference type="RefSeq" id="WP_036853868.1">
    <property type="nucleotide sequence ID" value="NZ_JRNU01000001.1"/>
</dbReference>
<dbReference type="EMBL" id="JRNU01000001">
    <property type="protein sequence ID" value="KGF53471.1"/>
    <property type="molecule type" value="Genomic_DNA"/>
</dbReference>
<accession>A0A096B3D8</accession>
<keyword evidence="2" id="KW-1185">Reference proteome</keyword>
<reference evidence="1 2" key="1">
    <citation type="submission" date="2014-07" db="EMBL/GenBank/DDBJ databases">
        <authorList>
            <person name="McCorrison J."/>
            <person name="Sanka R."/>
            <person name="Torralba M."/>
            <person name="Gillis M."/>
            <person name="Haft D.H."/>
            <person name="Methe B."/>
            <person name="Sutton G."/>
            <person name="Nelson K.E."/>
        </authorList>
    </citation>
    <scope>NUCLEOTIDE SEQUENCE [LARGE SCALE GENOMIC DNA]</scope>
    <source>
        <strain evidence="1 2">DNF00058</strain>
    </source>
</reference>
<name>A0A096B3D8_9BACT</name>
<comment type="caution">
    <text evidence="1">The sequence shown here is derived from an EMBL/GenBank/DDBJ whole genome shotgun (WGS) entry which is preliminary data.</text>
</comment>
<evidence type="ECO:0000313" key="1">
    <source>
        <dbReference type="EMBL" id="KGF53471.1"/>
    </source>
</evidence>
<evidence type="ECO:0000313" key="2">
    <source>
        <dbReference type="Proteomes" id="UP000029614"/>
    </source>
</evidence>
<dbReference type="OrthoDB" id="1068831at2"/>
<gene>
    <name evidence="1" type="ORF">HMPREF9302_00875</name>
</gene>
<dbReference type="Proteomes" id="UP000029614">
    <property type="component" value="Unassembled WGS sequence"/>
</dbReference>
<proteinExistence type="predicted"/>